<reference evidence="1 2" key="1">
    <citation type="submission" date="2022-01" db="EMBL/GenBank/DDBJ databases">
        <authorList>
            <person name="Xiong W."/>
            <person name="Schranz E."/>
        </authorList>
    </citation>
    <scope>NUCLEOTIDE SEQUENCE [LARGE SCALE GENOMIC DNA]</scope>
</reference>
<dbReference type="Proteomes" id="UP001157418">
    <property type="component" value="Unassembled WGS sequence"/>
</dbReference>
<gene>
    <name evidence="1" type="ORF">LVIROSA_LOCUS17604</name>
</gene>
<accession>A0AAU9NBR0</accession>
<organism evidence="1 2">
    <name type="scientific">Lactuca virosa</name>
    <dbReference type="NCBI Taxonomy" id="75947"/>
    <lineage>
        <taxon>Eukaryota</taxon>
        <taxon>Viridiplantae</taxon>
        <taxon>Streptophyta</taxon>
        <taxon>Embryophyta</taxon>
        <taxon>Tracheophyta</taxon>
        <taxon>Spermatophyta</taxon>
        <taxon>Magnoliopsida</taxon>
        <taxon>eudicotyledons</taxon>
        <taxon>Gunneridae</taxon>
        <taxon>Pentapetalae</taxon>
        <taxon>asterids</taxon>
        <taxon>campanulids</taxon>
        <taxon>Asterales</taxon>
        <taxon>Asteraceae</taxon>
        <taxon>Cichorioideae</taxon>
        <taxon>Cichorieae</taxon>
        <taxon>Lactucinae</taxon>
        <taxon>Lactuca</taxon>
    </lineage>
</organism>
<sequence>MTSIFYSAILISLTRLIGTTMEKRKLRREHIFRQWRPLVQNLKKNGRKRIDLLRLQNESREDLANIELIKMEVKTCNFWSFKYNRRVSLLILIKVFTCVGVQSIRNDCQWML</sequence>
<name>A0AAU9NBR0_9ASTR</name>
<evidence type="ECO:0000313" key="1">
    <source>
        <dbReference type="EMBL" id="CAH1430858.1"/>
    </source>
</evidence>
<dbReference type="AlphaFoldDB" id="A0AAU9NBR0"/>
<evidence type="ECO:0000313" key="2">
    <source>
        <dbReference type="Proteomes" id="UP001157418"/>
    </source>
</evidence>
<protein>
    <submittedName>
        <fullName evidence="1">Uncharacterized protein</fullName>
    </submittedName>
</protein>
<keyword evidence="2" id="KW-1185">Reference proteome</keyword>
<proteinExistence type="predicted"/>
<comment type="caution">
    <text evidence="1">The sequence shown here is derived from an EMBL/GenBank/DDBJ whole genome shotgun (WGS) entry which is preliminary data.</text>
</comment>
<dbReference type="EMBL" id="CAKMRJ010003334">
    <property type="protein sequence ID" value="CAH1430858.1"/>
    <property type="molecule type" value="Genomic_DNA"/>
</dbReference>